<dbReference type="SUPFAM" id="SSF52540">
    <property type="entry name" value="P-loop containing nucleoside triphosphate hydrolases"/>
    <property type="match status" value="1"/>
</dbReference>
<organism evidence="4 5">
    <name type="scientific">Elysia marginata</name>
    <dbReference type="NCBI Taxonomy" id="1093978"/>
    <lineage>
        <taxon>Eukaryota</taxon>
        <taxon>Metazoa</taxon>
        <taxon>Spiralia</taxon>
        <taxon>Lophotrochozoa</taxon>
        <taxon>Mollusca</taxon>
        <taxon>Gastropoda</taxon>
        <taxon>Heterobranchia</taxon>
        <taxon>Euthyneura</taxon>
        <taxon>Panpulmonata</taxon>
        <taxon>Sacoglossa</taxon>
        <taxon>Placobranchoidea</taxon>
        <taxon>Plakobranchidae</taxon>
        <taxon>Elysia</taxon>
    </lineage>
</organism>
<dbReference type="Proteomes" id="UP000762676">
    <property type="component" value="Unassembled WGS sequence"/>
</dbReference>
<dbReference type="EMBL" id="BMAT01008461">
    <property type="protein sequence ID" value="GFR85417.1"/>
    <property type="molecule type" value="Genomic_DNA"/>
</dbReference>
<evidence type="ECO:0000256" key="2">
    <source>
        <dbReference type="ARBA" id="ARBA00022679"/>
    </source>
</evidence>
<dbReference type="PANTHER" id="PTHR11783">
    <property type="entry name" value="SULFOTRANSFERASE SULT"/>
    <property type="match status" value="1"/>
</dbReference>
<reference evidence="4 5" key="1">
    <citation type="journal article" date="2021" name="Elife">
        <title>Chloroplast acquisition without the gene transfer in kleptoplastic sea slugs, Plakobranchus ocellatus.</title>
        <authorList>
            <person name="Maeda T."/>
            <person name="Takahashi S."/>
            <person name="Yoshida T."/>
            <person name="Shimamura S."/>
            <person name="Takaki Y."/>
            <person name="Nagai Y."/>
            <person name="Toyoda A."/>
            <person name="Suzuki Y."/>
            <person name="Arimoto A."/>
            <person name="Ishii H."/>
            <person name="Satoh N."/>
            <person name="Nishiyama T."/>
            <person name="Hasebe M."/>
            <person name="Maruyama T."/>
            <person name="Minagawa J."/>
            <person name="Obokata J."/>
            <person name="Shigenobu S."/>
        </authorList>
    </citation>
    <scope>NUCLEOTIDE SEQUENCE [LARGE SCALE GENOMIC DNA]</scope>
</reference>
<keyword evidence="5" id="KW-1185">Reference proteome</keyword>
<dbReference type="AlphaFoldDB" id="A0AAV4GI87"/>
<protein>
    <submittedName>
        <fullName evidence="4">Sulfotransferase</fullName>
    </submittedName>
</protein>
<comment type="caution">
    <text evidence="4">The sequence shown here is derived from an EMBL/GenBank/DDBJ whole genome shotgun (WGS) entry which is preliminary data.</text>
</comment>
<sequence length="329" mass="38384">METTADHQHLGEVFRQEPPVTACTSVVSRLCESPKPDGLHYIDMEKVDGVWYMKFDAVDDMAAHLREVRSLRMRHDDVITCGFARSGNHWCFELVNMVLNQTTEFKTDYFSTNLLDIPGNLASIPSPRNLVTHLRPRYFPAEVIKNNTKLIYIIRNPKDVLVSMYHLNSRFSYDSWRFRGSWEEFLKFHLAGDLPMGHWWDHVKTVERFAKAHPNLPVHIFQYEKVRAQPVEEIRKLCHFLGHSDALAEKIALVTRFENMKKKLGKITAVEKLVFSENGVVLRKGEIGDWKNFFSREQSERFDRAFEANTVGSEWAKRVRKYMDLPHAS</sequence>
<dbReference type="InterPro" id="IPR000863">
    <property type="entry name" value="Sulfotransferase_dom"/>
</dbReference>
<dbReference type="Pfam" id="PF00685">
    <property type="entry name" value="Sulfotransfer_1"/>
    <property type="match status" value="1"/>
</dbReference>
<evidence type="ECO:0000256" key="1">
    <source>
        <dbReference type="ARBA" id="ARBA00005771"/>
    </source>
</evidence>
<keyword evidence="2" id="KW-0808">Transferase</keyword>
<name>A0AAV4GI87_9GAST</name>
<evidence type="ECO:0000259" key="3">
    <source>
        <dbReference type="Pfam" id="PF00685"/>
    </source>
</evidence>
<gene>
    <name evidence="4" type="ORF">ElyMa_004173200</name>
</gene>
<dbReference type="GO" id="GO:0008146">
    <property type="term" value="F:sulfotransferase activity"/>
    <property type="evidence" value="ECO:0007669"/>
    <property type="project" value="InterPro"/>
</dbReference>
<accession>A0AAV4GI87</accession>
<dbReference type="Gene3D" id="3.40.50.300">
    <property type="entry name" value="P-loop containing nucleotide triphosphate hydrolases"/>
    <property type="match status" value="1"/>
</dbReference>
<dbReference type="InterPro" id="IPR027417">
    <property type="entry name" value="P-loop_NTPase"/>
</dbReference>
<proteinExistence type="inferred from homology"/>
<feature type="domain" description="Sulfotransferase" evidence="3">
    <location>
        <begin position="76"/>
        <end position="310"/>
    </location>
</feature>
<comment type="similarity">
    <text evidence="1">Belongs to the sulfotransferase 1 family.</text>
</comment>
<evidence type="ECO:0000313" key="5">
    <source>
        <dbReference type="Proteomes" id="UP000762676"/>
    </source>
</evidence>
<evidence type="ECO:0000313" key="4">
    <source>
        <dbReference type="EMBL" id="GFR85417.1"/>
    </source>
</evidence>